<proteinExistence type="predicted"/>
<keyword evidence="2" id="KW-1185">Reference proteome</keyword>
<dbReference type="Proteomes" id="UP001337655">
    <property type="component" value="Unassembled WGS sequence"/>
</dbReference>
<gene>
    <name evidence="1" type="ORF">LTR77_005843</name>
</gene>
<evidence type="ECO:0000313" key="2">
    <source>
        <dbReference type="Proteomes" id="UP001337655"/>
    </source>
</evidence>
<name>A0AAV9PDR2_9PEZI</name>
<accession>A0AAV9PDR2</accession>
<comment type="caution">
    <text evidence="1">The sequence shown here is derived from an EMBL/GenBank/DDBJ whole genome shotgun (WGS) entry which is preliminary data.</text>
</comment>
<evidence type="ECO:0000313" key="1">
    <source>
        <dbReference type="EMBL" id="KAK5169865.1"/>
    </source>
</evidence>
<dbReference type="RefSeq" id="XP_064659211.1">
    <property type="nucleotide sequence ID" value="XM_064803086.1"/>
</dbReference>
<dbReference type="AlphaFoldDB" id="A0AAV9PDR2"/>
<protein>
    <recommendedName>
        <fullName evidence="3">F-box domain-containing protein</fullName>
    </recommendedName>
</protein>
<organism evidence="1 2">
    <name type="scientific">Saxophila tyrrhenica</name>
    <dbReference type="NCBI Taxonomy" id="1690608"/>
    <lineage>
        <taxon>Eukaryota</taxon>
        <taxon>Fungi</taxon>
        <taxon>Dikarya</taxon>
        <taxon>Ascomycota</taxon>
        <taxon>Pezizomycotina</taxon>
        <taxon>Dothideomycetes</taxon>
        <taxon>Dothideomycetidae</taxon>
        <taxon>Mycosphaerellales</taxon>
        <taxon>Extremaceae</taxon>
        <taxon>Saxophila</taxon>
    </lineage>
</organism>
<dbReference type="GeneID" id="89927184"/>
<reference evidence="1 2" key="1">
    <citation type="submission" date="2023-08" db="EMBL/GenBank/DDBJ databases">
        <title>Black Yeasts Isolated from many extreme environments.</title>
        <authorList>
            <person name="Coleine C."/>
            <person name="Stajich J.E."/>
            <person name="Selbmann L."/>
        </authorList>
    </citation>
    <scope>NUCLEOTIDE SEQUENCE [LARGE SCALE GENOMIC DNA]</scope>
    <source>
        <strain evidence="1 2">CCFEE 5935</strain>
    </source>
</reference>
<sequence>MHHYKYGVAYLSGQFSEISNAAWQGMVLQQLLKWSRVAQRSPDPTDVWRPELEAVGNNTPHAIISHTTLEWPKNKPWRPAHCQIVGLHPRLKLCHGDPRFCMNFEVDMEWLMKCFDALKDRFWRRMYLTNPQIYHVSATCGGSVLGRSTLSAEFDVINSNGVTFGDVADKLEGAKLEWNGAGFDPLAGTEDANPLEVSDSGLLTLSAAFVLPTSSKWVVEAKAADAKQKAAARRKVVRLKVPVAALLKYQENGLSQITAGSETETGANDSNPLLGLVLRYPRTADVQPATPNVSAASRVLNTYELPEMILTRVTSFRSLIRVRRISSFWNHLIFPSTPLRQMLGLSPTPIRRAIQLHKNIALDPKDPEFWQVEYKKEHDGTRPAWQGYAGEPSLWTGPQRPNLPQLAIVTPHPWLTHILEHHKWFIVLKFNAWWLYRHFTWREGNFFREMQIAQPPVYKAELAPWSPYGRDGQLNPYTTVRSSRGITFGNLADALEGPGVEWNRVSAARPDYGADGDIVKVGEDAMMLLWIGYAVSARATWVVEAKAAAGSAGMEAACAAAAWRGPADLLDSIDQFTVS</sequence>
<dbReference type="EMBL" id="JAVRRT010000008">
    <property type="protein sequence ID" value="KAK5169865.1"/>
    <property type="molecule type" value="Genomic_DNA"/>
</dbReference>
<evidence type="ECO:0008006" key="3">
    <source>
        <dbReference type="Google" id="ProtNLM"/>
    </source>
</evidence>